<sequence length="182" mass="19984">MAGRRRSSIEAPLQLPPVAALLLLWIFSWNCFVAIGCEPAFSSAAATTIHGVLGPKTSPADALPGLEIHVENIHKAMHGSGTGALDAKGRFVPQKFEEIFTSFAKIRQDALTFPEIQAMLVAHRDILDPASWAPPQAEWGLIYTLASDWLGFLHKDSVRGIYDGSVFTKLEEKWNPSQSDMR</sequence>
<evidence type="ECO:0000313" key="3">
    <source>
        <dbReference type="EnsemblPlants" id="KQK22974"/>
    </source>
</evidence>
<evidence type="ECO:0000256" key="1">
    <source>
        <dbReference type="ARBA" id="ARBA00006765"/>
    </source>
</evidence>
<dbReference type="PANTHER" id="PTHR31495:SF25">
    <property type="entry name" value="EF-HAND DOMAIN-CONTAINING PROTEIN"/>
    <property type="match status" value="1"/>
</dbReference>
<dbReference type="InParanoid" id="I1H894"/>
<evidence type="ECO:0000313" key="4">
    <source>
        <dbReference type="Proteomes" id="UP000008810"/>
    </source>
</evidence>
<dbReference type="InterPro" id="IPR007736">
    <property type="entry name" value="Caleosin-related"/>
</dbReference>
<dbReference type="HOGENOM" id="CLU_062049_2_0_1"/>
<comment type="similarity">
    <text evidence="1">Belongs to the caleosin family.</text>
</comment>
<dbReference type="Pfam" id="PF05042">
    <property type="entry name" value="Caleosin"/>
    <property type="match status" value="1"/>
</dbReference>
<dbReference type="STRING" id="15368.I1H894"/>
<accession>I1H894</accession>
<proteinExistence type="inferred from homology"/>
<dbReference type="GO" id="GO:0005509">
    <property type="term" value="F:calcium ion binding"/>
    <property type="evidence" value="ECO:0000318"/>
    <property type="project" value="GO_Central"/>
</dbReference>
<dbReference type="Gramene" id="KQK22974">
    <property type="protein sequence ID" value="KQK22974"/>
    <property type="gene ID" value="BRADI_1g70400v3"/>
</dbReference>
<dbReference type="GO" id="GO:0004497">
    <property type="term" value="F:monooxygenase activity"/>
    <property type="evidence" value="ECO:0000318"/>
    <property type="project" value="GO_Central"/>
</dbReference>
<dbReference type="OrthoDB" id="640742at2759"/>
<organism evidence="3">
    <name type="scientific">Brachypodium distachyon</name>
    <name type="common">Purple false brome</name>
    <name type="synonym">Trachynia distachya</name>
    <dbReference type="NCBI Taxonomy" id="15368"/>
    <lineage>
        <taxon>Eukaryota</taxon>
        <taxon>Viridiplantae</taxon>
        <taxon>Streptophyta</taxon>
        <taxon>Embryophyta</taxon>
        <taxon>Tracheophyta</taxon>
        <taxon>Spermatophyta</taxon>
        <taxon>Magnoliopsida</taxon>
        <taxon>Liliopsida</taxon>
        <taxon>Poales</taxon>
        <taxon>Poaceae</taxon>
        <taxon>BOP clade</taxon>
        <taxon>Pooideae</taxon>
        <taxon>Stipodae</taxon>
        <taxon>Brachypodieae</taxon>
        <taxon>Brachypodium</taxon>
    </lineage>
</organism>
<dbReference type="EnsemblPlants" id="KQK22974">
    <property type="protein sequence ID" value="KQK22974"/>
    <property type="gene ID" value="BRADI_1g70400v3"/>
</dbReference>
<reference evidence="3" key="3">
    <citation type="submission" date="2018-08" db="UniProtKB">
        <authorList>
            <consortium name="EnsemblPlants"/>
        </authorList>
    </citation>
    <scope>IDENTIFICATION</scope>
    <source>
        <strain evidence="3">cv. Bd21</strain>
    </source>
</reference>
<protein>
    <submittedName>
        <fullName evidence="2 3">Uncharacterized protein</fullName>
    </submittedName>
</protein>
<evidence type="ECO:0000313" key="2">
    <source>
        <dbReference type="EMBL" id="KQK22974.1"/>
    </source>
</evidence>
<reference evidence="2 3" key="1">
    <citation type="journal article" date="2010" name="Nature">
        <title>Genome sequencing and analysis of the model grass Brachypodium distachyon.</title>
        <authorList>
            <consortium name="International Brachypodium Initiative"/>
        </authorList>
    </citation>
    <scope>NUCLEOTIDE SEQUENCE [LARGE SCALE GENOMIC DNA]</scope>
    <source>
        <strain evidence="2 3">Bd21</strain>
    </source>
</reference>
<reference evidence="2" key="2">
    <citation type="submission" date="2017-06" db="EMBL/GenBank/DDBJ databases">
        <title>WGS assembly of Brachypodium distachyon.</title>
        <authorList>
            <consortium name="The International Brachypodium Initiative"/>
            <person name="Lucas S."/>
            <person name="Harmon-Smith M."/>
            <person name="Lail K."/>
            <person name="Tice H."/>
            <person name="Grimwood J."/>
            <person name="Bruce D."/>
            <person name="Barry K."/>
            <person name="Shu S."/>
            <person name="Lindquist E."/>
            <person name="Wang M."/>
            <person name="Pitluck S."/>
            <person name="Vogel J.P."/>
            <person name="Garvin D.F."/>
            <person name="Mockler T.C."/>
            <person name="Schmutz J."/>
            <person name="Rokhsar D."/>
            <person name="Bevan M.W."/>
        </authorList>
    </citation>
    <scope>NUCLEOTIDE SEQUENCE</scope>
    <source>
        <strain evidence="2">Bd21</strain>
    </source>
</reference>
<dbReference type="EMBL" id="CM000880">
    <property type="protein sequence ID" value="KQK22974.1"/>
    <property type="molecule type" value="Genomic_DNA"/>
</dbReference>
<dbReference type="Proteomes" id="UP000008810">
    <property type="component" value="Chromosome 1"/>
</dbReference>
<keyword evidence="4" id="KW-1185">Reference proteome</keyword>
<dbReference type="OMA" id="DHTIDPH"/>
<dbReference type="eggNOG" id="ENOG502QTJ2">
    <property type="taxonomic scope" value="Eukaryota"/>
</dbReference>
<name>I1H894_BRADI</name>
<gene>
    <name evidence="2" type="ORF">BRADI_1g70400v3</name>
</gene>
<dbReference type="AlphaFoldDB" id="I1H894"/>
<dbReference type="PANTHER" id="PTHR31495">
    <property type="entry name" value="PEROXYGENASE 3-RELATED"/>
    <property type="match status" value="1"/>
</dbReference>